<dbReference type="InterPro" id="IPR050366">
    <property type="entry name" value="BP-dependent_transpt_permease"/>
</dbReference>
<comment type="subcellular location">
    <subcellularLocation>
        <location evidence="1 7">Cell membrane</location>
        <topology evidence="1 7">Multi-pass membrane protein</topology>
    </subcellularLocation>
</comment>
<keyword evidence="10" id="KW-1185">Reference proteome</keyword>
<dbReference type="Gene3D" id="1.10.3720.10">
    <property type="entry name" value="MetI-like"/>
    <property type="match status" value="1"/>
</dbReference>
<keyword evidence="4 7" id="KW-0812">Transmembrane</keyword>
<dbReference type="PROSITE" id="PS50928">
    <property type="entry name" value="ABC_TM1"/>
    <property type="match status" value="1"/>
</dbReference>
<reference evidence="10" key="1">
    <citation type="submission" date="2016-06" db="EMBL/GenBank/DDBJ databases">
        <authorList>
            <person name="Varghese N."/>
            <person name="Submissions Spin"/>
        </authorList>
    </citation>
    <scope>NUCLEOTIDE SEQUENCE [LARGE SCALE GENOMIC DNA]</scope>
    <source>
        <strain evidence="10">DSM 43817</strain>
    </source>
</reference>
<evidence type="ECO:0000313" key="10">
    <source>
        <dbReference type="Proteomes" id="UP000198959"/>
    </source>
</evidence>
<evidence type="ECO:0000259" key="8">
    <source>
        <dbReference type="PROSITE" id="PS50928"/>
    </source>
</evidence>
<keyword evidence="2 7" id="KW-0813">Transport</keyword>
<dbReference type="STRING" id="145854.GA0074692_2485"/>
<dbReference type="RefSeq" id="WP_091643514.1">
    <property type="nucleotide sequence ID" value="NZ_FMHW01000002.1"/>
</dbReference>
<dbReference type="GO" id="GO:0055085">
    <property type="term" value="P:transmembrane transport"/>
    <property type="evidence" value="ECO:0007669"/>
    <property type="project" value="InterPro"/>
</dbReference>
<proteinExistence type="inferred from homology"/>
<dbReference type="PANTHER" id="PTHR43386:SF6">
    <property type="entry name" value="ABC TRANSPORTER PERMEASE PROTEIN"/>
    <property type="match status" value="1"/>
</dbReference>
<feature type="transmembrane region" description="Helical" evidence="7">
    <location>
        <begin position="99"/>
        <end position="122"/>
    </location>
</feature>
<feature type="transmembrane region" description="Helical" evidence="7">
    <location>
        <begin position="29"/>
        <end position="51"/>
    </location>
</feature>
<evidence type="ECO:0000256" key="6">
    <source>
        <dbReference type="ARBA" id="ARBA00023136"/>
    </source>
</evidence>
<evidence type="ECO:0000256" key="1">
    <source>
        <dbReference type="ARBA" id="ARBA00004651"/>
    </source>
</evidence>
<evidence type="ECO:0000256" key="7">
    <source>
        <dbReference type="RuleBase" id="RU363032"/>
    </source>
</evidence>
<evidence type="ECO:0000256" key="2">
    <source>
        <dbReference type="ARBA" id="ARBA00022448"/>
    </source>
</evidence>
<dbReference type="CDD" id="cd06261">
    <property type="entry name" value="TM_PBP2"/>
    <property type="match status" value="1"/>
</dbReference>
<dbReference type="OrthoDB" id="9812701at2"/>
<name>A0A1C6SFQ3_9ACTN</name>
<keyword evidence="6 7" id="KW-0472">Membrane</keyword>
<dbReference type="SUPFAM" id="SSF161098">
    <property type="entry name" value="MetI-like"/>
    <property type="match status" value="1"/>
</dbReference>
<evidence type="ECO:0000256" key="4">
    <source>
        <dbReference type="ARBA" id="ARBA00022692"/>
    </source>
</evidence>
<feature type="transmembrane region" description="Helical" evidence="7">
    <location>
        <begin position="160"/>
        <end position="178"/>
    </location>
</feature>
<evidence type="ECO:0000256" key="5">
    <source>
        <dbReference type="ARBA" id="ARBA00022989"/>
    </source>
</evidence>
<feature type="transmembrane region" description="Helical" evidence="7">
    <location>
        <begin position="266"/>
        <end position="284"/>
    </location>
</feature>
<dbReference type="AlphaFoldDB" id="A0A1C6SFQ3"/>
<sequence>MTVDTAKIDPVSDDAPKVGRRWSHLRRDVGFWTGSAIIGLFLLVAAVPWLFAGLFGNGDPDACALADSRRPPAPGHPFGFTIQGCDMYAHVLHGASNSIAIGLLAAGLAGVLGTTVGLVTGYFGGGTDALLSRLAEIVFAFPMVLGAIVILASVSSRGVVVVSVTLGILSWVPMMRVVRSATIAAKARSYVRAAQAMGRPTVAIIVQHILPNVLGPILVIFTTSIGVIIGAESTLTYLGIGLQVPAISWGLQLGSAQSYFSSAPHLLVFPVLALGLSVAGFILLGDAIRRAFGVQRDAI</sequence>
<feature type="domain" description="ABC transmembrane type-1" evidence="8">
    <location>
        <begin position="95"/>
        <end position="284"/>
    </location>
</feature>
<accession>A0A1C6SFQ3</accession>
<dbReference type="InterPro" id="IPR035906">
    <property type="entry name" value="MetI-like_sf"/>
</dbReference>
<comment type="similarity">
    <text evidence="7">Belongs to the binding-protein-dependent transport system permease family.</text>
</comment>
<protein>
    <submittedName>
        <fullName evidence="9">Oligopeptide transport system permease protein</fullName>
    </submittedName>
</protein>
<feature type="transmembrane region" description="Helical" evidence="7">
    <location>
        <begin position="134"/>
        <end position="154"/>
    </location>
</feature>
<gene>
    <name evidence="9" type="ORF">GA0074692_2485</name>
</gene>
<dbReference type="InterPro" id="IPR000515">
    <property type="entry name" value="MetI-like"/>
</dbReference>
<evidence type="ECO:0000313" key="9">
    <source>
        <dbReference type="EMBL" id="SCL28169.1"/>
    </source>
</evidence>
<dbReference type="PANTHER" id="PTHR43386">
    <property type="entry name" value="OLIGOPEPTIDE TRANSPORT SYSTEM PERMEASE PROTEIN APPC"/>
    <property type="match status" value="1"/>
</dbReference>
<dbReference type="EMBL" id="FMHW01000002">
    <property type="protein sequence ID" value="SCL28169.1"/>
    <property type="molecule type" value="Genomic_DNA"/>
</dbReference>
<feature type="transmembrane region" description="Helical" evidence="7">
    <location>
        <begin position="209"/>
        <end position="229"/>
    </location>
</feature>
<organism evidence="9 10">
    <name type="scientific">Micromonospora pallida</name>
    <dbReference type="NCBI Taxonomy" id="145854"/>
    <lineage>
        <taxon>Bacteria</taxon>
        <taxon>Bacillati</taxon>
        <taxon>Actinomycetota</taxon>
        <taxon>Actinomycetes</taxon>
        <taxon>Micromonosporales</taxon>
        <taxon>Micromonosporaceae</taxon>
        <taxon>Micromonospora</taxon>
    </lineage>
</organism>
<keyword evidence="3" id="KW-1003">Cell membrane</keyword>
<dbReference type="Pfam" id="PF00528">
    <property type="entry name" value="BPD_transp_1"/>
    <property type="match status" value="1"/>
</dbReference>
<dbReference type="GO" id="GO:0005886">
    <property type="term" value="C:plasma membrane"/>
    <property type="evidence" value="ECO:0007669"/>
    <property type="project" value="UniProtKB-SubCell"/>
</dbReference>
<dbReference type="Proteomes" id="UP000198959">
    <property type="component" value="Unassembled WGS sequence"/>
</dbReference>
<keyword evidence="5 7" id="KW-1133">Transmembrane helix</keyword>
<evidence type="ECO:0000256" key="3">
    <source>
        <dbReference type="ARBA" id="ARBA00022475"/>
    </source>
</evidence>